<proteinExistence type="predicted"/>
<dbReference type="EMBL" id="CP158262">
    <property type="protein sequence ID" value="XDJ68738.1"/>
    <property type="molecule type" value="Genomic_DNA"/>
</dbReference>
<accession>A0AB39ET79</accession>
<sequence>MIPIELARNHLRVDGSDDDDWLNAWIPIVSDAVLRWLKEPARAYEQQVDSNGDVVVDSNGDPVPQLDSSGPILKKVVQAAILIELASQYRFRDGKDAGVTPGQGYILCERATSILASLRRPTLG</sequence>
<dbReference type="RefSeq" id="WP_368655398.1">
    <property type="nucleotide sequence ID" value="NZ_CP158262.1"/>
</dbReference>
<gene>
    <name evidence="1" type="ORF">ABRY94_11745</name>
</gene>
<dbReference type="Gene3D" id="1.10.3230.30">
    <property type="entry name" value="Phage gp6-like head-tail connector protein"/>
    <property type="match status" value="1"/>
</dbReference>
<dbReference type="AlphaFoldDB" id="A0AB39ET79"/>
<evidence type="ECO:0000313" key="1">
    <source>
        <dbReference type="EMBL" id="XDJ68738.1"/>
    </source>
</evidence>
<protein>
    <submittedName>
        <fullName evidence="1">Head-tail connector protein</fullName>
    </submittedName>
</protein>
<name>A0AB39ET79_9BURK</name>
<reference evidence="1" key="1">
    <citation type="submission" date="2024-05" db="EMBL/GenBank/DDBJ databases">
        <authorList>
            <person name="Luo Y.-C."/>
            <person name="Nicholds J."/>
            <person name="Mortimer T."/>
            <person name="Maboni G."/>
        </authorList>
    </citation>
    <scope>NUCLEOTIDE SEQUENCE</scope>
    <source>
        <strain evidence="1">144863</strain>
    </source>
</reference>
<organism evidence="1">
    <name type="scientific">Castellaniella ginsengisoli</name>
    <dbReference type="NCBI Taxonomy" id="546114"/>
    <lineage>
        <taxon>Bacteria</taxon>
        <taxon>Pseudomonadati</taxon>
        <taxon>Pseudomonadota</taxon>
        <taxon>Betaproteobacteria</taxon>
        <taxon>Burkholderiales</taxon>
        <taxon>Alcaligenaceae</taxon>
        <taxon>Castellaniella</taxon>
    </lineage>
</organism>
<dbReference type="CDD" id="cd08054">
    <property type="entry name" value="gp6"/>
    <property type="match status" value="1"/>
</dbReference>